<feature type="region of interest" description="Disordered" evidence="10">
    <location>
        <begin position="575"/>
        <end position="594"/>
    </location>
</feature>
<keyword evidence="13" id="KW-1185">Reference proteome</keyword>
<proteinExistence type="inferred from homology"/>
<evidence type="ECO:0000256" key="4">
    <source>
        <dbReference type="ARBA" id="ARBA00023027"/>
    </source>
</evidence>
<comment type="caution">
    <text evidence="12">The sequence shown here is derived from an EMBL/GenBank/DDBJ whole genome shotgun (WGS) entry which is preliminary data.</text>
</comment>
<keyword evidence="4" id="KW-0520">NAD</keyword>
<evidence type="ECO:0000256" key="9">
    <source>
        <dbReference type="ARBA" id="ARBA00048821"/>
    </source>
</evidence>
<dbReference type="Proteomes" id="UP000055048">
    <property type="component" value="Unassembled WGS sequence"/>
</dbReference>
<comment type="catalytic activity">
    <reaction evidence="8">
        <text>2-methyl-3-oxopropanoate + NAD(+) + CoA + H2O = propanoyl-CoA + hydrogencarbonate + NADH + H(+)</text>
        <dbReference type="Rhea" id="RHEA:20804"/>
        <dbReference type="ChEBI" id="CHEBI:15377"/>
        <dbReference type="ChEBI" id="CHEBI:15378"/>
        <dbReference type="ChEBI" id="CHEBI:17544"/>
        <dbReference type="ChEBI" id="CHEBI:57287"/>
        <dbReference type="ChEBI" id="CHEBI:57392"/>
        <dbReference type="ChEBI" id="CHEBI:57540"/>
        <dbReference type="ChEBI" id="CHEBI:57700"/>
        <dbReference type="ChEBI" id="CHEBI:57945"/>
        <dbReference type="EC" id="1.2.1.27"/>
    </reaction>
    <physiologicalReaction direction="left-to-right" evidence="8">
        <dbReference type="Rhea" id="RHEA:20805"/>
    </physiologicalReaction>
</comment>
<accession>A0A0V0TYX2</accession>
<dbReference type="NCBIfam" id="TIGR01722">
    <property type="entry name" value="MMSDH"/>
    <property type="match status" value="1"/>
</dbReference>
<evidence type="ECO:0000313" key="13">
    <source>
        <dbReference type="Proteomes" id="UP000055048"/>
    </source>
</evidence>
<dbReference type="CDD" id="cd07085">
    <property type="entry name" value="ALDH_F6_MMSDH"/>
    <property type="match status" value="1"/>
</dbReference>
<evidence type="ECO:0000256" key="5">
    <source>
        <dbReference type="ARBA" id="ARBA00037458"/>
    </source>
</evidence>
<dbReference type="Gene3D" id="3.40.309.10">
    <property type="entry name" value="Aldehyde Dehydrogenase, Chain A, domain 2"/>
    <property type="match status" value="1"/>
</dbReference>
<feature type="domain" description="Aldehyde dehydrogenase" evidence="11">
    <location>
        <begin position="91"/>
        <end position="567"/>
    </location>
</feature>
<dbReference type="OrthoDB" id="310895at2759"/>
<evidence type="ECO:0000256" key="2">
    <source>
        <dbReference type="ARBA" id="ARBA00013048"/>
    </source>
</evidence>
<dbReference type="EC" id="1.2.1.27" evidence="2"/>
<evidence type="ECO:0000256" key="7">
    <source>
        <dbReference type="ARBA" id="ARBA00042419"/>
    </source>
</evidence>
<evidence type="ECO:0000256" key="3">
    <source>
        <dbReference type="ARBA" id="ARBA00023002"/>
    </source>
</evidence>
<evidence type="ECO:0000256" key="1">
    <source>
        <dbReference type="ARBA" id="ARBA00009986"/>
    </source>
</evidence>
<comment type="similarity">
    <text evidence="1">Belongs to the aldehyde dehydrogenase family.</text>
</comment>
<dbReference type="InterPro" id="IPR016163">
    <property type="entry name" value="Ald_DH_C"/>
</dbReference>
<dbReference type="EMBL" id="JYDJ01000102">
    <property type="protein sequence ID" value="KRX44207.1"/>
    <property type="molecule type" value="Genomic_DNA"/>
</dbReference>
<dbReference type="AlphaFoldDB" id="A0A0V0TYX2"/>
<sequence>MLIYANITYDKESPQNMRSSTFLSNFNIKNKFSHQTTVIDKLREENHAVRSLVEHTVASVRIRAEITMLKLSNICKSMSTVKLWFDGKAVESSTTEWIDLTNPATNEVISKVPMTTKSEMERAVESCKKAFKLWSNTSIITRQQKIFNLAQLIRRDKKRIASSITTEQGKTLADAEGDVFRGLRKIFIPYLFVWCFAEVVEHASSVTSLQMGETLQNIATNMDTYSYRVPIGVCAGIVPFNFPAMIPLWMFPIALATGNTMLLKPSEQDPGACMILMELAKEAGIPDGCLNVIHGKHDAVDFLCTHPDIRAISFVGSDAVGRHVYELAAKSGKRIQANSGAKNHAVILPDADPEYTINQLVAAAFGAAGQRCMALSVAVFVGSARHLIPNLVECAKAVRVGSGDNPNVDMGPVISEDAKRRILACINRAEEQGATVLLDGRHLIVQGYEKGNFIGPTILADVKSTMECYQSEIFGPVLCVITVSSLEEALELINGNRFGNGTSIFTGSGWSARKFVHEVDVGQVGINVPIPVPLPMFSFTGSRASFYGDLNFYGKAGINFFTQLKTVTQLWREKNQATDSDSPPPVELAFPVQR</sequence>
<evidence type="ECO:0000256" key="8">
    <source>
        <dbReference type="ARBA" id="ARBA00047644"/>
    </source>
</evidence>
<dbReference type="Pfam" id="PF00171">
    <property type="entry name" value="Aldedh"/>
    <property type="match status" value="1"/>
</dbReference>
<dbReference type="InterPro" id="IPR015590">
    <property type="entry name" value="Aldehyde_DH_dom"/>
</dbReference>
<dbReference type="GO" id="GO:0006574">
    <property type="term" value="P:L-valine catabolic process"/>
    <property type="evidence" value="ECO:0007669"/>
    <property type="project" value="TreeGrafter"/>
</dbReference>
<dbReference type="InterPro" id="IPR010061">
    <property type="entry name" value="MeMal-semiAld_DH"/>
</dbReference>
<evidence type="ECO:0000313" key="12">
    <source>
        <dbReference type="EMBL" id="KRX44207.1"/>
    </source>
</evidence>
<dbReference type="InterPro" id="IPR016162">
    <property type="entry name" value="Ald_DH_N"/>
</dbReference>
<dbReference type="SUPFAM" id="SSF53720">
    <property type="entry name" value="ALDH-like"/>
    <property type="match status" value="1"/>
</dbReference>
<dbReference type="GO" id="GO:0005739">
    <property type="term" value="C:mitochondrion"/>
    <property type="evidence" value="ECO:0007669"/>
    <property type="project" value="TreeGrafter"/>
</dbReference>
<evidence type="ECO:0000256" key="6">
    <source>
        <dbReference type="ARBA" id="ARBA00039517"/>
    </source>
</evidence>
<dbReference type="FunFam" id="3.40.309.10:FF:000002">
    <property type="entry name" value="Methylmalonate-semialdehyde dehydrogenase (Acylating)"/>
    <property type="match status" value="1"/>
</dbReference>
<dbReference type="PANTHER" id="PTHR43866">
    <property type="entry name" value="MALONATE-SEMIALDEHYDE DEHYDROGENASE"/>
    <property type="match status" value="1"/>
</dbReference>
<reference evidence="12 13" key="1">
    <citation type="submission" date="2015-01" db="EMBL/GenBank/DDBJ databases">
        <title>Evolution of Trichinella species and genotypes.</title>
        <authorList>
            <person name="Korhonen P.K."/>
            <person name="Edoardo P."/>
            <person name="Giuseppe L.R."/>
            <person name="Gasser R.B."/>
        </authorList>
    </citation>
    <scope>NUCLEOTIDE SEQUENCE [LARGE SCALE GENOMIC DNA]</scope>
    <source>
        <strain evidence="12">ISS417</strain>
    </source>
</reference>
<dbReference type="InterPro" id="IPR016161">
    <property type="entry name" value="Ald_DH/histidinol_DH"/>
</dbReference>
<evidence type="ECO:0000259" key="11">
    <source>
        <dbReference type="Pfam" id="PF00171"/>
    </source>
</evidence>
<dbReference type="GO" id="GO:0006210">
    <property type="term" value="P:thymine catabolic process"/>
    <property type="evidence" value="ECO:0007669"/>
    <property type="project" value="TreeGrafter"/>
</dbReference>
<comment type="function">
    <text evidence="5">Probable malonate and methylmalonate semialdehyde dehydrogenase involved in the catabolism of valine, thymine, and compounds catabolized by way of beta-alanine, including uracil and cytidine.</text>
</comment>
<comment type="catalytic activity">
    <reaction evidence="9">
        <text>3-oxopropanoate + NAD(+) + CoA + H2O = hydrogencarbonate + acetyl-CoA + NADH + H(+)</text>
        <dbReference type="Rhea" id="RHEA:76615"/>
        <dbReference type="ChEBI" id="CHEBI:15377"/>
        <dbReference type="ChEBI" id="CHEBI:15378"/>
        <dbReference type="ChEBI" id="CHEBI:17544"/>
        <dbReference type="ChEBI" id="CHEBI:33190"/>
        <dbReference type="ChEBI" id="CHEBI:57287"/>
        <dbReference type="ChEBI" id="CHEBI:57288"/>
        <dbReference type="ChEBI" id="CHEBI:57540"/>
        <dbReference type="ChEBI" id="CHEBI:57945"/>
        <dbReference type="EC" id="1.2.1.27"/>
    </reaction>
    <physiologicalReaction direction="left-to-right" evidence="9">
        <dbReference type="Rhea" id="RHEA:76616"/>
    </physiologicalReaction>
</comment>
<keyword evidence="3" id="KW-0560">Oxidoreductase</keyword>
<protein>
    <recommendedName>
        <fullName evidence="6">Probable methylmalonate-semialdehyde/malonate-semialdehyde dehydrogenase [acylating], mitochondrial</fullName>
        <ecNumber evidence="2">1.2.1.27</ecNumber>
    </recommendedName>
    <alternativeName>
        <fullName evidence="7">Malonate-semialdehyde dehydrogenase [acylating]</fullName>
    </alternativeName>
</protein>
<dbReference type="STRING" id="144512.A0A0V0TYX2"/>
<organism evidence="12 13">
    <name type="scientific">Trichinella murrelli</name>
    <dbReference type="NCBI Taxonomy" id="144512"/>
    <lineage>
        <taxon>Eukaryota</taxon>
        <taxon>Metazoa</taxon>
        <taxon>Ecdysozoa</taxon>
        <taxon>Nematoda</taxon>
        <taxon>Enoplea</taxon>
        <taxon>Dorylaimia</taxon>
        <taxon>Trichinellida</taxon>
        <taxon>Trichinellidae</taxon>
        <taxon>Trichinella</taxon>
    </lineage>
</organism>
<name>A0A0V0TYX2_9BILA</name>
<dbReference type="PANTHER" id="PTHR43866:SF3">
    <property type="entry name" value="METHYLMALONATE-SEMIALDEHYDE DEHYDROGENASE [ACYLATING], MITOCHONDRIAL"/>
    <property type="match status" value="1"/>
</dbReference>
<gene>
    <name evidence="12" type="primary">alh-8</name>
    <name evidence="12" type="ORF">T05_14542</name>
</gene>
<dbReference type="PROSITE" id="PS00070">
    <property type="entry name" value="ALDEHYDE_DEHYDR_CYS"/>
    <property type="match status" value="1"/>
</dbReference>
<dbReference type="GO" id="GO:0004491">
    <property type="term" value="F:methylmalonate-semialdehyde dehydrogenase (acylating, NAD) activity"/>
    <property type="evidence" value="ECO:0007669"/>
    <property type="project" value="UniProtKB-EC"/>
</dbReference>
<dbReference type="Gene3D" id="3.40.605.10">
    <property type="entry name" value="Aldehyde Dehydrogenase, Chain A, domain 1"/>
    <property type="match status" value="1"/>
</dbReference>
<dbReference type="FunFam" id="3.40.605.10:FF:000003">
    <property type="entry name" value="Methylmalonate-semialdehyde dehydrogenase [acylating]"/>
    <property type="match status" value="1"/>
</dbReference>
<dbReference type="InterPro" id="IPR016160">
    <property type="entry name" value="Ald_DH_CS_CYS"/>
</dbReference>
<evidence type="ECO:0000256" key="10">
    <source>
        <dbReference type="SAM" id="MobiDB-lite"/>
    </source>
</evidence>